<feature type="domain" description="Serine aminopeptidase S33" evidence="2">
    <location>
        <begin position="71"/>
        <end position="178"/>
    </location>
</feature>
<dbReference type="EMBL" id="SRMB01000001">
    <property type="protein sequence ID" value="TGE29216.1"/>
    <property type="molecule type" value="Genomic_DNA"/>
</dbReference>
<keyword evidence="4" id="KW-1185">Reference proteome</keyword>
<protein>
    <submittedName>
        <fullName evidence="3">Alpha/beta hydrolase</fullName>
    </submittedName>
</protein>
<feature type="chain" id="PRO_5021475987" evidence="1">
    <location>
        <begin position="21"/>
        <end position="256"/>
    </location>
</feature>
<dbReference type="PROSITE" id="PS51257">
    <property type="entry name" value="PROKAR_LIPOPROTEIN"/>
    <property type="match status" value="1"/>
</dbReference>
<evidence type="ECO:0000313" key="4">
    <source>
        <dbReference type="Proteomes" id="UP000298471"/>
    </source>
</evidence>
<dbReference type="Proteomes" id="UP000298471">
    <property type="component" value="Unassembled WGS sequence"/>
</dbReference>
<organism evidence="3 4">
    <name type="scientific">Hymenobacter metallicola</name>
    <dbReference type="NCBI Taxonomy" id="2563114"/>
    <lineage>
        <taxon>Bacteria</taxon>
        <taxon>Pseudomonadati</taxon>
        <taxon>Bacteroidota</taxon>
        <taxon>Cytophagia</taxon>
        <taxon>Cytophagales</taxon>
        <taxon>Hymenobacteraceae</taxon>
        <taxon>Hymenobacter</taxon>
    </lineage>
</organism>
<evidence type="ECO:0000313" key="3">
    <source>
        <dbReference type="EMBL" id="TGE29216.1"/>
    </source>
</evidence>
<reference evidence="3 4" key="1">
    <citation type="submission" date="2019-04" db="EMBL/GenBank/DDBJ databases">
        <authorList>
            <person name="Feng G."/>
            <person name="Zhang J."/>
            <person name="Zhu H."/>
        </authorList>
    </citation>
    <scope>NUCLEOTIDE SEQUENCE [LARGE SCALE GENOMIC DNA]</scope>
    <source>
        <strain evidence="3 4">9PBR-1</strain>
    </source>
</reference>
<dbReference type="PANTHER" id="PTHR33428">
    <property type="entry name" value="CHLOROPHYLLASE-2, CHLOROPLASTIC"/>
    <property type="match status" value="1"/>
</dbReference>
<evidence type="ECO:0000259" key="2">
    <source>
        <dbReference type="Pfam" id="PF12146"/>
    </source>
</evidence>
<dbReference type="PANTHER" id="PTHR33428:SF14">
    <property type="entry name" value="CARBOXYLESTERASE TYPE B DOMAIN-CONTAINING PROTEIN"/>
    <property type="match status" value="1"/>
</dbReference>
<keyword evidence="3" id="KW-0378">Hydrolase</keyword>
<dbReference type="Gene3D" id="3.40.50.1820">
    <property type="entry name" value="alpha/beta hydrolase"/>
    <property type="match status" value="1"/>
</dbReference>
<comment type="caution">
    <text evidence="3">The sequence shown here is derived from an EMBL/GenBank/DDBJ whole genome shotgun (WGS) entry which is preliminary data.</text>
</comment>
<dbReference type="SUPFAM" id="SSF53474">
    <property type="entry name" value="alpha/beta-Hydrolases"/>
    <property type="match status" value="1"/>
</dbReference>
<dbReference type="OrthoDB" id="9814760at2"/>
<gene>
    <name evidence="3" type="ORF">E5K02_07120</name>
</gene>
<dbReference type="RefSeq" id="WP_135393433.1">
    <property type="nucleotide sequence ID" value="NZ_SRMB01000001.1"/>
</dbReference>
<sequence>MKAVLALGLLALTASCRPHSAPFARGPRQETIAPVLPAARTTTLSLFDSARRRSVPVVLYWPATNKKATLALLSHGYGGQNTAYSFLANQLAAAGYLVASIQHELPTDEPLPTTGNPRLVRRPTWERGVQNQLFVRQQLHRLYPRLDVNHLLLLGHSNGGDMAMLLAQEHPQLVDKVISLDNRRMPLPRIRRPRILTIRSSDQVADAGVLPSAAEQAALGMLVVQLPATLHNDMWDGATEAQKQEIRAVVAKFLRR</sequence>
<evidence type="ECO:0000256" key="1">
    <source>
        <dbReference type="SAM" id="SignalP"/>
    </source>
</evidence>
<feature type="signal peptide" evidence="1">
    <location>
        <begin position="1"/>
        <end position="20"/>
    </location>
</feature>
<dbReference type="InterPro" id="IPR022742">
    <property type="entry name" value="Hydrolase_4"/>
</dbReference>
<dbReference type="GO" id="GO:0016787">
    <property type="term" value="F:hydrolase activity"/>
    <property type="evidence" value="ECO:0007669"/>
    <property type="project" value="UniProtKB-KW"/>
</dbReference>
<name>A0A4Z0QIA5_9BACT</name>
<dbReference type="AlphaFoldDB" id="A0A4Z0QIA5"/>
<proteinExistence type="predicted"/>
<keyword evidence="1" id="KW-0732">Signal</keyword>
<accession>A0A4Z0QIA5</accession>
<dbReference type="Pfam" id="PF12146">
    <property type="entry name" value="Hydrolase_4"/>
    <property type="match status" value="1"/>
</dbReference>
<dbReference type="InterPro" id="IPR029058">
    <property type="entry name" value="AB_hydrolase_fold"/>
</dbReference>